<evidence type="ECO:0000259" key="5">
    <source>
        <dbReference type="Pfam" id="PF17111"/>
    </source>
</evidence>
<dbReference type="FunFam" id="3.40.50.300:FF:001179">
    <property type="entry name" value="Rho family GTPase"/>
    <property type="match status" value="1"/>
</dbReference>
<dbReference type="PROSITE" id="PS51420">
    <property type="entry name" value="RHO"/>
    <property type="match status" value="1"/>
</dbReference>
<evidence type="ECO:0000313" key="7">
    <source>
        <dbReference type="Proteomes" id="UP000091967"/>
    </source>
</evidence>
<keyword evidence="4" id="KW-0342">GTP-binding</keyword>
<dbReference type="InterPro" id="IPR003578">
    <property type="entry name" value="Small_GTPase_Rho"/>
</dbReference>
<dbReference type="Proteomes" id="UP000091967">
    <property type="component" value="Unassembled WGS sequence"/>
</dbReference>
<dbReference type="PRINTS" id="PR00449">
    <property type="entry name" value="RASTRNSFRMNG"/>
</dbReference>
<dbReference type="SMART" id="SM00173">
    <property type="entry name" value="RAS"/>
    <property type="match status" value="1"/>
</dbReference>
<dbReference type="InterPro" id="IPR027417">
    <property type="entry name" value="P-loop_NTPase"/>
</dbReference>
<dbReference type="InterPro" id="IPR031348">
    <property type="entry name" value="PigL_N"/>
</dbReference>
<evidence type="ECO:0000256" key="1">
    <source>
        <dbReference type="ARBA" id="ARBA00010142"/>
    </source>
</evidence>
<dbReference type="Gene3D" id="3.40.50.300">
    <property type="entry name" value="P-loop containing nucleotide triphosphate hydrolases"/>
    <property type="match status" value="1"/>
</dbReference>
<dbReference type="SMART" id="SM00174">
    <property type="entry name" value="RHO"/>
    <property type="match status" value="1"/>
</dbReference>
<accession>A0A1B8AIM5</accession>
<feature type="domain" description="Azaphilone pigments biosynthesis cluster protein L N-terminal" evidence="5">
    <location>
        <begin position="1"/>
        <end position="160"/>
    </location>
</feature>
<dbReference type="PROSITE" id="PS51421">
    <property type="entry name" value="RAS"/>
    <property type="match status" value="1"/>
</dbReference>
<evidence type="ECO:0000256" key="3">
    <source>
        <dbReference type="ARBA" id="ARBA00022741"/>
    </source>
</evidence>
<dbReference type="GO" id="GO:0005525">
    <property type="term" value="F:GTP binding"/>
    <property type="evidence" value="ECO:0007669"/>
    <property type="project" value="UniProtKB-KW"/>
</dbReference>
<dbReference type="PANTHER" id="PTHR24072">
    <property type="entry name" value="RHO FAMILY GTPASE"/>
    <property type="match status" value="1"/>
</dbReference>
<evidence type="ECO:0000256" key="4">
    <source>
        <dbReference type="ARBA" id="ARBA00023134"/>
    </source>
</evidence>
<dbReference type="CDD" id="cd00157">
    <property type="entry name" value="Rho"/>
    <property type="match status" value="1"/>
</dbReference>
<protein>
    <recommendedName>
        <fullName evidence="5">Azaphilone pigments biosynthesis cluster protein L N-terminal domain-containing protein</fullName>
    </recommendedName>
</protein>
<keyword evidence="2" id="KW-0488">Methylation</keyword>
<organism evidence="6 7">
    <name type="scientific">Fusarium poae</name>
    <dbReference type="NCBI Taxonomy" id="36050"/>
    <lineage>
        <taxon>Eukaryota</taxon>
        <taxon>Fungi</taxon>
        <taxon>Dikarya</taxon>
        <taxon>Ascomycota</taxon>
        <taxon>Pezizomycotina</taxon>
        <taxon>Sordariomycetes</taxon>
        <taxon>Hypocreomycetidae</taxon>
        <taxon>Hypocreales</taxon>
        <taxon>Nectriaceae</taxon>
        <taxon>Fusarium</taxon>
    </lineage>
</organism>
<gene>
    <name evidence="6" type="ORF">FPOA_06783</name>
</gene>
<evidence type="ECO:0000256" key="2">
    <source>
        <dbReference type="ARBA" id="ARBA00022481"/>
    </source>
</evidence>
<dbReference type="InterPro" id="IPR005225">
    <property type="entry name" value="Small_GTP-bd"/>
</dbReference>
<dbReference type="Pfam" id="PF17111">
    <property type="entry name" value="PigL_N"/>
    <property type="match status" value="1"/>
</dbReference>
<name>A0A1B8AIM5_FUSPO</name>
<dbReference type="Pfam" id="PF00071">
    <property type="entry name" value="Ras"/>
    <property type="match status" value="1"/>
</dbReference>
<dbReference type="InterPro" id="IPR001806">
    <property type="entry name" value="Small_GTPase"/>
</dbReference>
<dbReference type="AlphaFoldDB" id="A0A1B8AIM5"/>
<proteinExistence type="inferred from homology"/>
<evidence type="ECO:0000313" key="6">
    <source>
        <dbReference type="EMBL" id="OBS20413.1"/>
    </source>
</evidence>
<sequence length="478" mass="52776">MDPLSITTACIGLIGTVAKTTLAVTNFTRECREARSDLTSINGELSQLQLVLELLRDDTAVSDGQILPESLQEQILSIIDNCSAVVSKIHDVLDKHSSKAGVLKWITFGKNEVIGLRMSLEAHRGSLNLALELVSVSLSKAIKSDTTAIRTDVHDIKQDTSHIPQIMDELTRLRAIVAGGGFPAATIGQNYILQQYLDDLTSYAETVCNDVEWETVGSVHTLSRSSSRSLPPNETSTAVIQLQTSTDASSQVAYLPNTLVHGESDNTCLQPIGGASTGDKSQNKSQMKKKIVLVGDTVCGKTALCYRLYNGSFYCAYVPTVFETYAAHEDGIDLELRDTAGTEEYDRLRPLSYPGIDVTLICFAIDNPDSLDNVKEKWIIEVSHFISDVPFILVGLKKDLRDDPETIEELKRYDQQPVSWDQGKNMAKDIGAFTYVECSAKTCEGVREVFEIAARQPFPNGRKKPNGLRRMFKRWSSR</sequence>
<dbReference type="PROSITE" id="PS51419">
    <property type="entry name" value="RAB"/>
    <property type="match status" value="1"/>
</dbReference>
<keyword evidence="7" id="KW-1185">Reference proteome</keyword>
<dbReference type="SUPFAM" id="SSF52540">
    <property type="entry name" value="P-loop containing nucleoside triphosphate hydrolases"/>
    <property type="match status" value="1"/>
</dbReference>
<dbReference type="STRING" id="36050.A0A1B8AIM5"/>
<keyword evidence="3" id="KW-0547">Nucleotide-binding</keyword>
<reference evidence="6 7" key="1">
    <citation type="submission" date="2016-06" db="EMBL/GenBank/DDBJ databases">
        <title>Living apart together: crosstalk between the core and supernumerary genomes in a fungal plant pathogen.</title>
        <authorList>
            <person name="Vanheule A."/>
            <person name="Audenaert K."/>
            <person name="Warris S."/>
            <person name="Van De Geest H."/>
            <person name="Schijlen E."/>
            <person name="Hofte M."/>
            <person name="De Saeger S."/>
            <person name="Haesaert G."/>
            <person name="Waalwijk C."/>
            <person name="Van Der Lee T."/>
        </authorList>
    </citation>
    <scope>NUCLEOTIDE SEQUENCE [LARGE SCALE GENOMIC DNA]</scope>
    <source>
        <strain evidence="6 7">2516</strain>
    </source>
</reference>
<dbReference type="OMA" id="KWILEIT"/>
<comment type="caution">
    <text evidence="6">The sequence shown here is derived from an EMBL/GenBank/DDBJ whole genome shotgun (WGS) entry which is preliminary data.</text>
</comment>
<dbReference type="NCBIfam" id="TIGR00231">
    <property type="entry name" value="small_GTP"/>
    <property type="match status" value="1"/>
</dbReference>
<dbReference type="GO" id="GO:0003924">
    <property type="term" value="F:GTPase activity"/>
    <property type="evidence" value="ECO:0007669"/>
    <property type="project" value="InterPro"/>
</dbReference>
<dbReference type="SMART" id="SM00175">
    <property type="entry name" value="RAB"/>
    <property type="match status" value="1"/>
</dbReference>
<dbReference type="GO" id="GO:0007264">
    <property type="term" value="P:small GTPase-mediated signal transduction"/>
    <property type="evidence" value="ECO:0007669"/>
    <property type="project" value="InterPro"/>
</dbReference>
<dbReference type="EMBL" id="LYXU01000003">
    <property type="protein sequence ID" value="OBS20413.1"/>
    <property type="molecule type" value="Genomic_DNA"/>
</dbReference>
<comment type="similarity">
    <text evidence="1">Belongs to the small GTPase superfamily. Rho family.</text>
</comment>